<dbReference type="GO" id="GO:0030682">
    <property type="term" value="P:symbiont-mediated perturbation of host defenses"/>
    <property type="evidence" value="ECO:0007669"/>
    <property type="project" value="InterPro"/>
</dbReference>
<dbReference type="Gene3D" id="2.40.128.20">
    <property type="match status" value="1"/>
</dbReference>
<keyword evidence="1" id="KW-0732">Signal</keyword>
<evidence type="ECO:0000313" key="2">
    <source>
        <dbReference type="EMBL" id="NOV40045.1"/>
    </source>
</evidence>
<dbReference type="Pfam" id="PF02098">
    <property type="entry name" value="His_binding"/>
    <property type="match status" value="1"/>
</dbReference>
<reference evidence="2" key="1">
    <citation type="submission" date="2019-09" db="EMBL/GenBank/DDBJ databases">
        <title>Organ-specific transcriptomic study of the physiology of the cattle tick, Rhipicephalus microplus.</title>
        <authorList>
            <person name="Tirloni L."/>
            <person name="Braz G."/>
            <person name="Gandara A.C.P."/>
            <person name="Sabadin G.A."/>
            <person name="da Silva R.M."/>
            <person name="Guizzo M.G."/>
            <person name="Machado J.A."/>
            <person name="Costa E.P."/>
            <person name="Gomes H.F."/>
            <person name="Moraes J."/>
            <person name="Mota M.B.S."/>
            <person name="Mesquita R.D."/>
            <person name="Alvarenga P.H."/>
            <person name="Alves F."/>
            <person name="Seixas A."/>
            <person name="da Fonseca R.N."/>
            <person name="Fogaca A."/>
            <person name="Logullo C."/>
            <person name="Tanaka A."/>
            <person name="Daffre S."/>
            <person name="Termignoni C."/>
            <person name="Vaz I.S.Jr."/>
            <person name="Oliveira P.L."/>
            <person name="Ribeiro J.M."/>
        </authorList>
    </citation>
    <scope>NUCLEOTIDE SEQUENCE</scope>
    <source>
        <strain evidence="2">Porto Alegre</strain>
    </source>
</reference>
<dbReference type="GO" id="GO:0043176">
    <property type="term" value="F:amine binding"/>
    <property type="evidence" value="ECO:0007669"/>
    <property type="project" value="InterPro"/>
</dbReference>
<dbReference type="EMBL" id="GHWJ01007308">
    <property type="protein sequence ID" value="NOV40045.1"/>
    <property type="molecule type" value="Transcribed_RNA"/>
</dbReference>
<dbReference type="OrthoDB" id="10283684at2759"/>
<sequence length="185" mass="21044">MKMVASVVAVNLFVFLWAQAVGWVKAMDPKMDEVPDAFKVFSEHPYGVAVFDADEDGELDCLTTKRTEFNPEGPSVTYVWMLKGLKGFERRKIALHMKPGAAPDKVLFTYDDDDQELDMTLLYTDYKACAIVDLPFKGRKECVMWVPYAIKDAVPLHCVEHYDESCEVKIPSYDRDTCSQVPDEL</sequence>
<evidence type="ECO:0000256" key="1">
    <source>
        <dbReference type="SAM" id="SignalP"/>
    </source>
</evidence>
<name>A0A6M2D234_RHIMP</name>
<feature type="signal peptide" evidence="1">
    <location>
        <begin position="1"/>
        <end position="26"/>
    </location>
</feature>
<proteinExistence type="predicted"/>
<organism evidence="2">
    <name type="scientific">Rhipicephalus microplus</name>
    <name type="common">Cattle tick</name>
    <name type="synonym">Boophilus microplus</name>
    <dbReference type="NCBI Taxonomy" id="6941"/>
    <lineage>
        <taxon>Eukaryota</taxon>
        <taxon>Metazoa</taxon>
        <taxon>Ecdysozoa</taxon>
        <taxon>Arthropoda</taxon>
        <taxon>Chelicerata</taxon>
        <taxon>Arachnida</taxon>
        <taxon>Acari</taxon>
        <taxon>Parasitiformes</taxon>
        <taxon>Ixodida</taxon>
        <taxon>Ixodoidea</taxon>
        <taxon>Ixodidae</taxon>
        <taxon>Rhipicephalinae</taxon>
        <taxon>Rhipicephalus</taxon>
        <taxon>Boophilus</taxon>
    </lineage>
</organism>
<accession>A0A6M2D234</accession>
<dbReference type="AlphaFoldDB" id="A0A6M2D234"/>
<dbReference type="InterPro" id="IPR012674">
    <property type="entry name" value="Calycin"/>
</dbReference>
<feature type="chain" id="PRO_5027011801" evidence="1">
    <location>
        <begin position="27"/>
        <end position="185"/>
    </location>
</feature>
<dbReference type="SUPFAM" id="SSF50814">
    <property type="entry name" value="Lipocalins"/>
    <property type="match status" value="1"/>
</dbReference>
<dbReference type="VEuPathDB" id="VectorBase:LOC119178410"/>
<protein>
    <submittedName>
        <fullName evidence="2">Putative lipocalin-5 1</fullName>
    </submittedName>
</protein>
<dbReference type="InterPro" id="IPR002970">
    <property type="entry name" value="Tick_his-bd"/>
</dbReference>